<dbReference type="STRING" id="926550.CLDAP_39200"/>
<feature type="binding site" evidence="14">
    <location>
        <position position="117"/>
    </location>
    <ligand>
        <name>FAD</name>
        <dbReference type="ChEBI" id="CHEBI:57692"/>
    </ligand>
</feature>
<dbReference type="PANTHER" id="PTHR22912">
    <property type="entry name" value="DISULFIDE OXIDOREDUCTASE"/>
    <property type="match status" value="1"/>
</dbReference>
<organism evidence="19 20">
    <name type="scientific">Caldilinea aerophila (strain DSM 14535 / JCM 11387 / NBRC 104270 / STL-6-O1)</name>
    <dbReference type="NCBI Taxonomy" id="926550"/>
    <lineage>
        <taxon>Bacteria</taxon>
        <taxon>Bacillati</taxon>
        <taxon>Chloroflexota</taxon>
        <taxon>Caldilineae</taxon>
        <taxon>Caldilineales</taxon>
        <taxon>Caldilineaceae</taxon>
        <taxon>Caldilinea</taxon>
    </lineage>
</organism>
<comment type="miscellaneous">
    <text evidence="16">The active site is a redox-active disulfide bond.</text>
</comment>
<evidence type="ECO:0000256" key="10">
    <source>
        <dbReference type="ARBA" id="ARBA00023157"/>
    </source>
</evidence>
<evidence type="ECO:0000256" key="6">
    <source>
        <dbReference type="ARBA" id="ARBA00022630"/>
    </source>
</evidence>
<dbReference type="GO" id="GO:0005737">
    <property type="term" value="C:cytoplasm"/>
    <property type="evidence" value="ECO:0007669"/>
    <property type="project" value="UniProtKB-SubCell"/>
</dbReference>
<feature type="domain" description="FAD/NAD(P)-binding" evidence="18">
    <location>
        <begin position="8"/>
        <end position="335"/>
    </location>
</feature>
<dbReference type="InterPro" id="IPR001100">
    <property type="entry name" value="Pyr_nuc-diS_OxRdtase"/>
</dbReference>
<sequence length="477" mass="51570">MAEHGYQYDVVVVGSGPGGYVAAIRASQLGLKTAIVERESLGGVCLNWGCIPTKALIHNAEILEELHHAAEYGFTFDNLKVDFSKAVQRSRDIVSRQTRGVGFLMKKNKIDVIEGHGVFVDTHTLKVTPSEFKPDVQERTVTAAYFIIATGARARSLPGTQIDGDRVIQYRDAVVLPEVPQKLIVVGSGAIGMEFSYVYSTYGAEVTVIEMLDQVLPLEDAEVSAEVQKAFNKKGIKTLVSTRTEKVEVTDEGVTVTVKNLKTNEEQTLTADRVLMAIGVQPNTDKLGLDAAGVKTDGRGFIEIDELMRTNVRHIYAIGDCTGKLALAHVASAMGIVAAESIAGAPTMPIPAERYIFMPRATYCEPQVASLGYTEAQAKEKGYDIRVGKFPFMPNGKAQALNAKVGFVKIIADAKYGEILGAHMVGPGVTELLPELSLAQMMEITPAEIARNVHAHPTLSEVIMEAAHAVEGHPIHM</sequence>
<dbReference type="InterPro" id="IPR006258">
    <property type="entry name" value="Lipoamide_DH"/>
</dbReference>
<reference evidence="19 20" key="1">
    <citation type="submission" date="2012-02" db="EMBL/GenBank/DDBJ databases">
        <title>Complete genome sequence of Caldilinea aerophila DSM 14535 (= NBRC 102666).</title>
        <authorList>
            <person name="Oguchi A."/>
            <person name="Hosoyama A."/>
            <person name="Sekine M."/>
            <person name="Fukai R."/>
            <person name="Kato Y."/>
            <person name="Nakamura S."/>
            <person name="Hanada S."/>
            <person name="Yamazaki S."/>
            <person name="Fujita N."/>
        </authorList>
    </citation>
    <scope>NUCLEOTIDE SEQUENCE [LARGE SCALE GENOMIC DNA]</scope>
    <source>
        <strain evidence="20">DSM 14535 / JCM 11387 / NBRC 104270 / STL-6-O1</strain>
    </source>
</reference>
<evidence type="ECO:0000256" key="3">
    <source>
        <dbReference type="ARBA" id="ARBA00012608"/>
    </source>
</evidence>
<evidence type="ECO:0000313" key="20">
    <source>
        <dbReference type="Proteomes" id="UP000007880"/>
    </source>
</evidence>
<dbReference type="InterPro" id="IPR004099">
    <property type="entry name" value="Pyr_nucl-diS_OxRdtase_dimer"/>
</dbReference>
<feature type="domain" description="Pyridine nucleotide-disulphide oxidoreductase dimerisation" evidence="17">
    <location>
        <begin position="358"/>
        <end position="467"/>
    </location>
</feature>
<comment type="cofactor">
    <cofactor evidence="14 16">
        <name>FAD</name>
        <dbReference type="ChEBI" id="CHEBI:57692"/>
    </cofactor>
    <text evidence="14 16">Binds 1 FAD per subunit.</text>
</comment>
<dbReference type="InterPro" id="IPR036188">
    <property type="entry name" value="FAD/NAD-bd_sf"/>
</dbReference>
<keyword evidence="8 16" id="KW-0560">Oxidoreductase</keyword>
<feature type="binding site" evidence="14">
    <location>
        <position position="320"/>
    </location>
    <ligand>
        <name>FAD</name>
        <dbReference type="ChEBI" id="CHEBI:57692"/>
    </ligand>
</feature>
<evidence type="ECO:0000256" key="12">
    <source>
        <dbReference type="ARBA" id="ARBA00049187"/>
    </source>
</evidence>
<dbReference type="eggNOG" id="COG1249">
    <property type="taxonomic scope" value="Bacteria"/>
</dbReference>
<evidence type="ECO:0000256" key="16">
    <source>
        <dbReference type="RuleBase" id="RU003692"/>
    </source>
</evidence>
<dbReference type="RefSeq" id="WP_014435180.1">
    <property type="nucleotide sequence ID" value="NC_017079.1"/>
</dbReference>
<feature type="binding site" evidence="14">
    <location>
        <position position="210"/>
    </location>
    <ligand>
        <name>NAD(+)</name>
        <dbReference type="ChEBI" id="CHEBI:57540"/>
    </ligand>
</feature>
<dbReference type="FunFam" id="3.30.390.30:FF:000001">
    <property type="entry name" value="Dihydrolipoyl dehydrogenase"/>
    <property type="match status" value="1"/>
</dbReference>
<dbReference type="OrthoDB" id="9800167at2"/>
<evidence type="ECO:0000259" key="18">
    <source>
        <dbReference type="Pfam" id="PF07992"/>
    </source>
</evidence>
<dbReference type="SUPFAM" id="SSF51905">
    <property type="entry name" value="FAD/NAD(P)-binding domain"/>
    <property type="match status" value="1"/>
</dbReference>
<dbReference type="EMBL" id="AP012337">
    <property type="protein sequence ID" value="BAM01960.1"/>
    <property type="molecule type" value="Genomic_DNA"/>
</dbReference>
<dbReference type="Gene3D" id="3.50.50.60">
    <property type="entry name" value="FAD/NAD(P)-binding domain"/>
    <property type="match status" value="2"/>
</dbReference>
<evidence type="ECO:0000313" key="19">
    <source>
        <dbReference type="EMBL" id="BAM01960.1"/>
    </source>
</evidence>
<evidence type="ECO:0000256" key="1">
    <source>
        <dbReference type="ARBA" id="ARBA00004496"/>
    </source>
</evidence>
<dbReference type="InterPro" id="IPR012999">
    <property type="entry name" value="Pyr_OxRdtase_I_AS"/>
</dbReference>
<keyword evidence="6 16" id="KW-0285">Flavoprotein</keyword>
<keyword evidence="7 14" id="KW-0274">FAD</keyword>
<dbReference type="InterPro" id="IPR016156">
    <property type="entry name" value="FAD/NAD-linked_Rdtase_dimer_sf"/>
</dbReference>
<keyword evidence="5" id="KW-0963">Cytoplasm</keyword>
<dbReference type="GO" id="GO:0050660">
    <property type="term" value="F:flavin adenine dinucleotide binding"/>
    <property type="evidence" value="ECO:0007669"/>
    <property type="project" value="InterPro"/>
</dbReference>
<dbReference type="KEGG" id="cap:CLDAP_39200"/>
<dbReference type="EC" id="1.8.1.4" evidence="3 16"/>
<evidence type="ECO:0000256" key="11">
    <source>
        <dbReference type="ARBA" id="ARBA00023284"/>
    </source>
</evidence>
<comment type="similarity">
    <text evidence="2 16">Belongs to the class-I pyridine nucleotide-disulfide oxidoreductase family.</text>
</comment>
<evidence type="ECO:0000256" key="7">
    <source>
        <dbReference type="ARBA" id="ARBA00022827"/>
    </source>
</evidence>
<evidence type="ECO:0000256" key="9">
    <source>
        <dbReference type="ARBA" id="ARBA00023027"/>
    </source>
</evidence>
<comment type="catalytic activity">
    <reaction evidence="12 16">
        <text>N(6)-[(R)-dihydrolipoyl]-L-lysyl-[protein] + NAD(+) = N(6)-[(R)-lipoyl]-L-lysyl-[protein] + NADH + H(+)</text>
        <dbReference type="Rhea" id="RHEA:15045"/>
        <dbReference type="Rhea" id="RHEA-COMP:10474"/>
        <dbReference type="Rhea" id="RHEA-COMP:10475"/>
        <dbReference type="ChEBI" id="CHEBI:15378"/>
        <dbReference type="ChEBI" id="CHEBI:57540"/>
        <dbReference type="ChEBI" id="CHEBI:57945"/>
        <dbReference type="ChEBI" id="CHEBI:83099"/>
        <dbReference type="ChEBI" id="CHEBI:83100"/>
        <dbReference type="EC" id="1.8.1.4"/>
    </reaction>
</comment>
<dbReference type="AlphaFoldDB" id="I0I9M2"/>
<dbReference type="Gene3D" id="3.30.390.30">
    <property type="match status" value="1"/>
</dbReference>
<dbReference type="Pfam" id="PF07992">
    <property type="entry name" value="Pyr_redox_2"/>
    <property type="match status" value="1"/>
</dbReference>
<keyword evidence="9 14" id="KW-0520">NAD</keyword>
<dbReference type="Proteomes" id="UP000007880">
    <property type="component" value="Chromosome"/>
</dbReference>
<dbReference type="PROSITE" id="PS00076">
    <property type="entry name" value="PYRIDINE_REDOX_1"/>
    <property type="match status" value="1"/>
</dbReference>
<feature type="binding site" evidence="14">
    <location>
        <begin position="187"/>
        <end position="194"/>
    </location>
    <ligand>
        <name>NAD(+)</name>
        <dbReference type="ChEBI" id="CHEBI:57540"/>
    </ligand>
</feature>
<evidence type="ECO:0000256" key="5">
    <source>
        <dbReference type="ARBA" id="ARBA00022490"/>
    </source>
</evidence>
<dbReference type="Pfam" id="PF02852">
    <property type="entry name" value="Pyr_redox_dim"/>
    <property type="match status" value="1"/>
</dbReference>
<dbReference type="PATRIC" id="fig|926550.5.peg.4218"/>
<dbReference type="PANTHER" id="PTHR22912:SF217">
    <property type="entry name" value="DIHYDROLIPOYL DEHYDROGENASE"/>
    <property type="match status" value="1"/>
</dbReference>
<feature type="active site" description="Proton acceptor" evidence="13">
    <location>
        <position position="456"/>
    </location>
</feature>
<keyword evidence="20" id="KW-1185">Reference proteome</keyword>
<dbReference type="NCBIfam" id="TIGR01350">
    <property type="entry name" value="lipoamide_DH"/>
    <property type="match status" value="1"/>
</dbReference>
<dbReference type="PIRSF" id="PIRSF000350">
    <property type="entry name" value="Mercury_reductase_MerA"/>
    <property type="match status" value="1"/>
</dbReference>
<dbReference type="InterPro" id="IPR023753">
    <property type="entry name" value="FAD/NAD-binding_dom"/>
</dbReference>
<evidence type="ECO:0000256" key="8">
    <source>
        <dbReference type="ARBA" id="ARBA00023002"/>
    </source>
</evidence>
<feature type="binding site" evidence="14">
    <location>
        <position position="54"/>
    </location>
    <ligand>
        <name>FAD</name>
        <dbReference type="ChEBI" id="CHEBI:57692"/>
    </ligand>
</feature>
<comment type="subcellular location">
    <subcellularLocation>
        <location evidence="1">Cytoplasm</location>
    </subcellularLocation>
</comment>
<keyword evidence="11 16" id="KW-0676">Redox-active center</keyword>
<name>I0I9M2_CALAS</name>
<gene>
    <name evidence="19" type="primary">lpd</name>
    <name evidence="19" type="ordered locus">CLDAP_39200</name>
</gene>
<accession>I0I9M2</accession>
<dbReference type="SUPFAM" id="SSF55424">
    <property type="entry name" value="FAD/NAD-linked reductases, dimerisation (C-terminal) domain"/>
    <property type="match status" value="1"/>
</dbReference>
<dbReference type="GO" id="GO:0004148">
    <property type="term" value="F:dihydrolipoyl dehydrogenase (NADH) activity"/>
    <property type="evidence" value="ECO:0007669"/>
    <property type="project" value="UniProtKB-EC"/>
</dbReference>
<evidence type="ECO:0000256" key="15">
    <source>
        <dbReference type="PIRSR" id="PIRSR000350-4"/>
    </source>
</evidence>
<dbReference type="HOGENOM" id="CLU_016755_0_2_0"/>
<proteinExistence type="inferred from homology"/>
<dbReference type="GO" id="GO:0006103">
    <property type="term" value="P:2-oxoglutarate metabolic process"/>
    <property type="evidence" value="ECO:0007669"/>
    <property type="project" value="TreeGrafter"/>
</dbReference>
<evidence type="ECO:0000256" key="4">
    <source>
        <dbReference type="ARBA" id="ARBA00016961"/>
    </source>
</evidence>
<evidence type="ECO:0000256" key="2">
    <source>
        <dbReference type="ARBA" id="ARBA00007532"/>
    </source>
</evidence>
<dbReference type="PRINTS" id="PR00368">
    <property type="entry name" value="FADPNR"/>
</dbReference>
<evidence type="ECO:0000259" key="17">
    <source>
        <dbReference type="Pfam" id="PF02852"/>
    </source>
</evidence>
<evidence type="ECO:0000256" key="14">
    <source>
        <dbReference type="PIRSR" id="PIRSR000350-3"/>
    </source>
</evidence>
<feature type="disulfide bond" description="Redox-active" evidence="15">
    <location>
        <begin position="45"/>
        <end position="50"/>
    </location>
</feature>
<dbReference type="PRINTS" id="PR00411">
    <property type="entry name" value="PNDRDTASEI"/>
</dbReference>
<evidence type="ECO:0000256" key="13">
    <source>
        <dbReference type="PIRSR" id="PIRSR000350-2"/>
    </source>
</evidence>
<keyword evidence="14" id="KW-0547">Nucleotide-binding</keyword>
<protein>
    <recommendedName>
        <fullName evidence="4 16">Dihydrolipoyl dehydrogenase</fullName>
        <ecNumber evidence="3 16">1.8.1.4</ecNumber>
    </recommendedName>
</protein>
<keyword evidence="10" id="KW-1015">Disulfide bond</keyword>
<dbReference type="InterPro" id="IPR050151">
    <property type="entry name" value="Class-I_Pyr_Nuc-Dis_Oxidored"/>
</dbReference>
<feature type="binding site" evidence="14">
    <location>
        <position position="279"/>
    </location>
    <ligand>
        <name>NAD(+)</name>
        <dbReference type="ChEBI" id="CHEBI:57540"/>
    </ligand>
</feature>